<evidence type="ECO:0000256" key="1">
    <source>
        <dbReference type="SAM" id="Coils"/>
    </source>
</evidence>
<protein>
    <submittedName>
        <fullName evidence="3">Uncharacterized protein</fullName>
    </submittedName>
</protein>
<sequence>MLVMIKDGKGCLEDEGSGSNGISVHRFKKILEDKGVSMESQESRTVEAANILMAKLRAQLEPFRVITDERSPWEEKSATIRLANKIWKHKQNKLRRKRKRKRIEEMCAKEHERFEQADQEADEWRAREIANDIAKHKVEKMKEVAKLKAKEERKRLELELEQVLIVEKLQELRSIRIQKLKKQGHFLPEEDDKFVERVQAAVEEEERQAIAAADTDATRDAIATAEESRKPLQSHWPDSKVLSSDKGRDKEESIDQIIETENNESPTTVTASEGGTQGSERQGFSGAYESVANLPLEFYHYYHGSNTDMGTLIEVRRTWDAYIRPGGSRIPWNWVQPSPPADEIWASYLVRTK</sequence>
<gene>
    <name evidence="3" type="ORF">FH972_003860</name>
</gene>
<dbReference type="GO" id="GO:0005689">
    <property type="term" value="C:U12-type spliceosomal complex"/>
    <property type="evidence" value="ECO:0007669"/>
    <property type="project" value="TreeGrafter"/>
</dbReference>
<dbReference type="AlphaFoldDB" id="A0A5N6QJW6"/>
<feature type="coiled-coil region" evidence="1">
    <location>
        <begin position="100"/>
        <end position="166"/>
    </location>
</feature>
<proteinExistence type="predicted"/>
<name>A0A5N6QJW6_9ROSI</name>
<feature type="compositionally biased region" description="Basic and acidic residues" evidence="2">
    <location>
        <begin position="243"/>
        <end position="252"/>
    </location>
</feature>
<feature type="region of interest" description="Disordered" evidence="2">
    <location>
        <begin position="263"/>
        <end position="282"/>
    </location>
</feature>
<reference evidence="3 4" key="1">
    <citation type="submission" date="2019-06" db="EMBL/GenBank/DDBJ databases">
        <title>A chromosomal-level reference genome of Carpinus fangiana (Coryloideae, Betulaceae).</title>
        <authorList>
            <person name="Yang X."/>
            <person name="Wang Z."/>
            <person name="Zhang L."/>
            <person name="Hao G."/>
            <person name="Liu J."/>
            <person name="Yang Y."/>
        </authorList>
    </citation>
    <scope>NUCLEOTIDE SEQUENCE [LARGE SCALE GENOMIC DNA]</scope>
    <source>
        <strain evidence="3">Cfa_2016G</strain>
        <tissue evidence="3">Leaf</tissue>
    </source>
</reference>
<evidence type="ECO:0000313" key="3">
    <source>
        <dbReference type="EMBL" id="KAE7999427.1"/>
    </source>
</evidence>
<dbReference type="PANTHER" id="PTHR48190:SF2">
    <property type="entry name" value="PROGRAMMED CELL DEATH PROTEIN 7"/>
    <property type="match status" value="1"/>
</dbReference>
<dbReference type="PANTHER" id="PTHR48190">
    <property type="entry name" value="PROGRAMMED CELL DEATH PROTEIN 7"/>
    <property type="match status" value="1"/>
</dbReference>
<keyword evidence="1" id="KW-0175">Coiled coil</keyword>
<evidence type="ECO:0000313" key="4">
    <source>
        <dbReference type="Proteomes" id="UP000327013"/>
    </source>
</evidence>
<feature type="region of interest" description="Disordered" evidence="2">
    <location>
        <begin position="226"/>
        <end position="252"/>
    </location>
</feature>
<organism evidence="3 4">
    <name type="scientific">Carpinus fangiana</name>
    <dbReference type="NCBI Taxonomy" id="176857"/>
    <lineage>
        <taxon>Eukaryota</taxon>
        <taxon>Viridiplantae</taxon>
        <taxon>Streptophyta</taxon>
        <taxon>Embryophyta</taxon>
        <taxon>Tracheophyta</taxon>
        <taxon>Spermatophyta</taxon>
        <taxon>Magnoliopsida</taxon>
        <taxon>eudicotyledons</taxon>
        <taxon>Gunneridae</taxon>
        <taxon>Pentapetalae</taxon>
        <taxon>rosids</taxon>
        <taxon>fabids</taxon>
        <taxon>Fagales</taxon>
        <taxon>Betulaceae</taxon>
        <taxon>Carpinus</taxon>
    </lineage>
</organism>
<dbReference type="InterPro" id="IPR052831">
    <property type="entry name" value="Apoptosis_promoter"/>
</dbReference>
<evidence type="ECO:0000256" key="2">
    <source>
        <dbReference type="SAM" id="MobiDB-lite"/>
    </source>
</evidence>
<dbReference type="OrthoDB" id="2289628at2759"/>
<dbReference type="InterPro" id="IPR031974">
    <property type="entry name" value="PDCD7"/>
</dbReference>
<accession>A0A5N6QJW6</accession>
<dbReference type="Pfam" id="PF16021">
    <property type="entry name" value="PDCD7"/>
    <property type="match status" value="1"/>
</dbReference>
<dbReference type="EMBL" id="CM017321">
    <property type="protein sequence ID" value="KAE7999427.1"/>
    <property type="molecule type" value="Genomic_DNA"/>
</dbReference>
<dbReference type="Proteomes" id="UP000327013">
    <property type="component" value="Chromosome 1"/>
</dbReference>
<keyword evidence="4" id="KW-1185">Reference proteome</keyword>